<dbReference type="InterPro" id="IPR037185">
    <property type="entry name" value="EmrE-like"/>
</dbReference>
<keyword evidence="3" id="KW-0762">Sugar transport</keyword>
<keyword evidence="4 7" id="KW-0812">Transmembrane</keyword>
<dbReference type="GO" id="GO:0000139">
    <property type="term" value="C:Golgi membrane"/>
    <property type="evidence" value="ECO:0007669"/>
    <property type="project" value="InterPro"/>
</dbReference>
<keyword evidence="6 7" id="KW-0472">Membrane</keyword>
<dbReference type="InterPro" id="IPR007271">
    <property type="entry name" value="Nuc_sug_transpt"/>
</dbReference>
<feature type="transmembrane region" description="Helical" evidence="7">
    <location>
        <begin position="125"/>
        <end position="142"/>
    </location>
</feature>
<evidence type="ECO:0000256" key="5">
    <source>
        <dbReference type="ARBA" id="ARBA00022989"/>
    </source>
</evidence>
<evidence type="ECO:0000256" key="6">
    <source>
        <dbReference type="ARBA" id="ARBA00023136"/>
    </source>
</evidence>
<evidence type="ECO:0000256" key="2">
    <source>
        <dbReference type="ARBA" id="ARBA00009976"/>
    </source>
</evidence>
<comment type="subcellular location">
    <subcellularLocation>
        <location evidence="1">Membrane</location>
        <topology evidence="1">Multi-pass membrane protein</topology>
    </subcellularLocation>
</comment>
<evidence type="ECO:0000256" key="4">
    <source>
        <dbReference type="ARBA" id="ARBA00022692"/>
    </source>
</evidence>
<feature type="transmembrane region" description="Helical" evidence="7">
    <location>
        <begin position="279"/>
        <end position="297"/>
    </location>
</feature>
<protein>
    <submittedName>
        <fullName evidence="9">Uncharacterized protein</fullName>
    </submittedName>
</protein>
<keyword evidence="5 7" id="KW-1133">Transmembrane helix</keyword>
<feature type="transmembrane region" description="Helical" evidence="7">
    <location>
        <begin position="303"/>
        <end position="320"/>
    </location>
</feature>
<sequence>MYFKRKYLNMSLDPQNYKYVGIILLTIQQASMPLMARAARYREEKEVFITTVNVFIMEIIKLIVCSTILLANYKSLFKFLERCYEIIVLDYKETAKICIPSLIYTVQNNLYYIALTNLESTTFCVAYQMKILVTAIFLKFFLSKEISQYQWIALILLIIGVTDVQLQYEPPTKSNVEQNPTLGFAAVLTMCFTSAFAGVYMEKVLKQSDVNIWMQNIRLALLGFFISAFSMWYKDFHNIQQYGFFRGFDSIVWIMTITNSAGGLLISVVIKYADNILKAYAQSTAIIGAAVGSWILFDFRPNFMFVLGTMIVIVSICLYTKNPPSPKPQKPQIIVNGIIKPTYVKIMS</sequence>
<proteinExistence type="inferred from homology"/>
<dbReference type="Proteomes" id="UP000887540">
    <property type="component" value="Unplaced"/>
</dbReference>
<evidence type="ECO:0000313" key="8">
    <source>
        <dbReference type="Proteomes" id="UP000887540"/>
    </source>
</evidence>
<dbReference type="PIRSF" id="PIRSF005799">
    <property type="entry name" value="UDP-gal_transpt"/>
    <property type="match status" value="1"/>
</dbReference>
<dbReference type="Pfam" id="PF04142">
    <property type="entry name" value="Nuc_sug_transp"/>
    <property type="match status" value="1"/>
</dbReference>
<dbReference type="GO" id="GO:0015165">
    <property type="term" value="F:pyrimidine nucleotide-sugar transmembrane transporter activity"/>
    <property type="evidence" value="ECO:0007669"/>
    <property type="project" value="InterPro"/>
</dbReference>
<name>A0A914EJ78_9BILA</name>
<evidence type="ECO:0000256" key="1">
    <source>
        <dbReference type="ARBA" id="ARBA00004141"/>
    </source>
</evidence>
<evidence type="ECO:0000256" key="7">
    <source>
        <dbReference type="SAM" id="Phobius"/>
    </source>
</evidence>
<feature type="transmembrane region" description="Helical" evidence="7">
    <location>
        <begin position="149"/>
        <end position="168"/>
    </location>
</feature>
<accession>A0A914EJ78</accession>
<dbReference type="SUPFAM" id="SSF103481">
    <property type="entry name" value="Multidrug resistance efflux transporter EmrE"/>
    <property type="match status" value="1"/>
</dbReference>
<feature type="transmembrane region" description="Helical" evidence="7">
    <location>
        <begin position="47"/>
        <end position="71"/>
    </location>
</feature>
<feature type="transmembrane region" description="Helical" evidence="7">
    <location>
        <begin position="212"/>
        <end position="232"/>
    </location>
</feature>
<keyword evidence="8" id="KW-1185">Reference proteome</keyword>
<evidence type="ECO:0000256" key="3">
    <source>
        <dbReference type="ARBA" id="ARBA00022597"/>
    </source>
</evidence>
<dbReference type="NCBIfam" id="TIGR00803">
    <property type="entry name" value="nst"/>
    <property type="match status" value="1"/>
</dbReference>
<evidence type="ECO:0000313" key="9">
    <source>
        <dbReference type="WBParaSite" id="ACRNAN_scaffold83.g31843.t1"/>
    </source>
</evidence>
<dbReference type="AlphaFoldDB" id="A0A914EJ78"/>
<comment type="similarity">
    <text evidence="2">Belongs to the nucleotide-sugar transporter family. SLC35A subfamily.</text>
</comment>
<feature type="transmembrane region" description="Helical" evidence="7">
    <location>
        <begin position="252"/>
        <end position="272"/>
    </location>
</feature>
<organism evidence="8 9">
    <name type="scientific">Acrobeloides nanus</name>
    <dbReference type="NCBI Taxonomy" id="290746"/>
    <lineage>
        <taxon>Eukaryota</taxon>
        <taxon>Metazoa</taxon>
        <taxon>Ecdysozoa</taxon>
        <taxon>Nematoda</taxon>
        <taxon>Chromadorea</taxon>
        <taxon>Rhabditida</taxon>
        <taxon>Tylenchina</taxon>
        <taxon>Cephalobomorpha</taxon>
        <taxon>Cephaloboidea</taxon>
        <taxon>Cephalobidae</taxon>
        <taxon>Acrobeloides</taxon>
    </lineage>
</organism>
<dbReference type="PANTHER" id="PTHR10231">
    <property type="entry name" value="NUCLEOTIDE-SUGAR TRANSMEMBRANE TRANSPORTER"/>
    <property type="match status" value="1"/>
</dbReference>
<dbReference type="WBParaSite" id="ACRNAN_scaffold83.g31843.t1">
    <property type="protein sequence ID" value="ACRNAN_scaffold83.g31843.t1"/>
    <property type="gene ID" value="ACRNAN_scaffold83.g31843"/>
</dbReference>
<feature type="transmembrane region" description="Helical" evidence="7">
    <location>
        <begin position="180"/>
        <end position="200"/>
    </location>
</feature>
<reference evidence="9" key="1">
    <citation type="submission" date="2022-11" db="UniProtKB">
        <authorList>
            <consortium name="WormBaseParasite"/>
        </authorList>
    </citation>
    <scope>IDENTIFICATION</scope>
</reference>
<keyword evidence="3" id="KW-0813">Transport</keyword>